<comment type="caution">
    <text evidence="2">The sequence shown here is derived from an EMBL/GenBank/DDBJ whole genome shotgun (WGS) entry which is preliminary data.</text>
</comment>
<keyword evidence="3" id="KW-1185">Reference proteome</keyword>
<dbReference type="PANTHER" id="PTHR15615:SF36">
    <property type="entry name" value="PHO85 CYCLIN-5"/>
    <property type="match status" value="1"/>
</dbReference>
<dbReference type="Proteomes" id="UP000664169">
    <property type="component" value="Unassembled WGS sequence"/>
</dbReference>
<gene>
    <name evidence="2" type="ORF">GOMPHAMPRED_008147</name>
</gene>
<dbReference type="GO" id="GO:0005634">
    <property type="term" value="C:nucleus"/>
    <property type="evidence" value="ECO:0007669"/>
    <property type="project" value="TreeGrafter"/>
</dbReference>
<name>A0A8H3EXM5_9LECA</name>
<accession>A0A8H3EXM5</accession>
<dbReference type="GO" id="GO:0019901">
    <property type="term" value="F:protein kinase binding"/>
    <property type="evidence" value="ECO:0007669"/>
    <property type="project" value="InterPro"/>
</dbReference>
<dbReference type="GO" id="GO:0000307">
    <property type="term" value="C:cyclin-dependent protein kinase holoenzyme complex"/>
    <property type="evidence" value="ECO:0007669"/>
    <property type="project" value="TreeGrafter"/>
</dbReference>
<protein>
    <recommendedName>
        <fullName evidence="4">G1/S-specific cyclin pas1</fullName>
    </recommendedName>
</protein>
<dbReference type="AlphaFoldDB" id="A0A8H3EXM5"/>
<dbReference type="Pfam" id="PF08613">
    <property type="entry name" value="Cyclin"/>
    <property type="match status" value="1"/>
</dbReference>
<reference evidence="2" key="1">
    <citation type="submission" date="2021-03" db="EMBL/GenBank/DDBJ databases">
        <authorList>
            <person name="Tagirdzhanova G."/>
        </authorList>
    </citation>
    <scope>NUCLEOTIDE SEQUENCE</scope>
</reference>
<dbReference type="InterPro" id="IPR013922">
    <property type="entry name" value="Cyclin_PHO80-like"/>
</dbReference>
<dbReference type="EMBL" id="CAJPDQ010000009">
    <property type="protein sequence ID" value="CAF9914382.1"/>
    <property type="molecule type" value="Genomic_DNA"/>
</dbReference>
<evidence type="ECO:0000256" key="1">
    <source>
        <dbReference type="SAM" id="MobiDB-lite"/>
    </source>
</evidence>
<evidence type="ECO:0008006" key="4">
    <source>
        <dbReference type="Google" id="ProtNLM"/>
    </source>
</evidence>
<dbReference type="PANTHER" id="PTHR15615">
    <property type="match status" value="1"/>
</dbReference>
<proteinExistence type="predicted"/>
<evidence type="ECO:0000313" key="3">
    <source>
        <dbReference type="Proteomes" id="UP000664169"/>
    </source>
</evidence>
<feature type="region of interest" description="Disordered" evidence="1">
    <location>
        <begin position="235"/>
        <end position="265"/>
    </location>
</feature>
<evidence type="ECO:0000313" key="2">
    <source>
        <dbReference type="EMBL" id="CAF9914382.1"/>
    </source>
</evidence>
<sequence length="545" mass="60265">MRSNTELCREPHTATQMIEAIWPMTVTSCDKDHLGGTNLIGLRTFIQEVLKRSKTSYYTLQVALYYLVLIKPCVPYVDSLAQQTEFTHAQRAMRCGRRMFLAALILASKYLQDRNYSARAWSKISGLKIVEINNNEIAFVTAVNWKLHIPEPHFQRWANIVFKYSTSQSATSASYGRDSNTLSWRQIIPRLTPELDEVDIERFSKLSLKQVTPSFTSLLPPPLPPTQSLFEFNCSSHDGDKTPTPATMGLPRPVTSTRVSPPDSPRIPALPTPVMTPHLSGFCTPAARTWCPGQAMRETMQQIQQQSFKNTSLDEWPTRGFLAPRKPLGRIMTSSSIISSPESMVSDFTQSSFSSRTSRSSSICSATSSVGALAGFKHLNPSANHRSALATLNGSNYMPTCTGSFRSEPYILPTPSSYSVDNAEMDATLALLNMARPDSTTIHGPLPRSEPGQKRARPLSVVDNNALQELRATLSDSCYMNAEESQPVVDSQKADSFMLSKPELVNDLINVRISSGSQAGARKKQRGCNNSDSWIPANQLAACIQ</sequence>
<dbReference type="CDD" id="cd20557">
    <property type="entry name" value="CYCLIN_ScPCL1-like"/>
    <property type="match status" value="1"/>
</dbReference>
<dbReference type="OrthoDB" id="286814at2759"/>
<dbReference type="GO" id="GO:0016538">
    <property type="term" value="F:cyclin-dependent protein serine/threonine kinase regulator activity"/>
    <property type="evidence" value="ECO:0007669"/>
    <property type="project" value="TreeGrafter"/>
</dbReference>
<dbReference type="Gene3D" id="1.10.472.10">
    <property type="entry name" value="Cyclin-like"/>
    <property type="match status" value="1"/>
</dbReference>
<organism evidence="2 3">
    <name type="scientific">Gomphillus americanus</name>
    <dbReference type="NCBI Taxonomy" id="1940652"/>
    <lineage>
        <taxon>Eukaryota</taxon>
        <taxon>Fungi</taxon>
        <taxon>Dikarya</taxon>
        <taxon>Ascomycota</taxon>
        <taxon>Pezizomycotina</taxon>
        <taxon>Lecanoromycetes</taxon>
        <taxon>OSLEUM clade</taxon>
        <taxon>Ostropomycetidae</taxon>
        <taxon>Ostropales</taxon>
        <taxon>Graphidaceae</taxon>
        <taxon>Gomphilloideae</taxon>
        <taxon>Gomphillus</taxon>
    </lineage>
</organism>